<accession>A0A8S0FDE2</accession>
<feature type="region of interest" description="Disordered" evidence="1">
    <location>
        <begin position="72"/>
        <end position="92"/>
    </location>
</feature>
<organism evidence="2 3">
    <name type="scientific">Escherichia coli</name>
    <dbReference type="NCBI Taxonomy" id="562"/>
    <lineage>
        <taxon>Bacteria</taxon>
        <taxon>Pseudomonadati</taxon>
        <taxon>Pseudomonadota</taxon>
        <taxon>Gammaproteobacteria</taxon>
        <taxon>Enterobacterales</taxon>
        <taxon>Enterobacteriaceae</taxon>
        <taxon>Escherichia</taxon>
    </lineage>
</organism>
<dbReference type="Proteomes" id="UP000467488">
    <property type="component" value="Chromosome"/>
</dbReference>
<sequence length="92" mass="9781">MSSVQTFITPNQSGIHISKPASRQQITDCHINVEKRLLGRPANHAPKNAAGIGRINKILTVILLSPNTAPISTPEQASKAAIPARPPISISK</sequence>
<reference evidence="2 3" key="1">
    <citation type="submission" date="2020-01" db="EMBL/GenBank/DDBJ databases">
        <title>Dynamics of blaIMP-6 dissemination in carbapenem resistant Enterobacteriacea isolated from regional surveillance in Osaka, Japan.</title>
        <authorList>
            <person name="Abe R."/>
            <person name="Akeda Y."/>
            <person name="Sugawara Y."/>
            <person name="Yamamoto N."/>
            <person name="Tomono K."/>
            <person name="Takeuchi D."/>
            <person name="Kawahara R."/>
            <person name="Hamada S."/>
        </authorList>
    </citation>
    <scope>NUCLEOTIDE SEQUENCE [LARGE SCALE GENOMIC DNA]</scope>
    <source>
        <strain evidence="2 3">E300</strain>
    </source>
</reference>
<evidence type="ECO:0000313" key="2">
    <source>
        <dbReference type="EMBL" id="BBU79632.1"/>
    </source>
</evidence>
<feature type="region of interest" description="Disordered" evidence="1">
    <location>
        <begin position="1"/>
        <end position="23"/>
    </location>
</feature>
<protein>
    <submittedName>
        <fullName evidence="2">Uncharacterized protein</fullName>
    </submittedName>
</protein>
<name>A0A8S0FDE2_ECOLX</name>
<gene>
    <name evidence="2" type="ORF">EIMP300_10320</name>
</gene>
<evidence type="ECO:0000256" key="1">
    <source>
        <dbReference type="SAM" id="MobiDB-lite"/>
    </source>
</evidence>
<dbReference type="AlphaFoldDB" id="A0A8S0FDE2"/>
<proteinExistence type="predicted"/>
<evidence type="ECO:0000313" key="3">
    <source>
        <dbReference type="Proteomes" id="UP000467488"/>
    </source>
</evidence>
<dbReference type="EMBL" id="AP022360">
    <property type="protein sequence ID" value="BBU79632.1"/>
    <property type="molecule type" value="Genomic_DNA"/>
</dbReference>